<dbReference type="Proteomes" id="UP000715441">
    <property type="component" value="Unassembled WGS sequence"/>
</dbReference>
<evidence type="ECO:0000313" key="4">
    <source>
        <dbReference type="Proteomes" id="UP000715441"/>
    </source>
</evidence>
<accession>A0ABX1JCI0</accession>
<name>A0ABX1JCI0_9PSEU</name>
<protein>
    <recommendedName>
        <fullName evidence="2">DUF6542 domain-containing protein</fullName>
    </recommendedName>
</protein>
<dbReference type="Pfam" id="PF20177">
    <property type="entry name" value="DUF6542"/>
    <property type="match status" value="1"/>
</dbReference>
<feature type="transmembrane region" description="Helical" evidence="1">
    <location>
        <begin position="68"/>
        <end position="88"/>
    </location>
</feature>
<dbReference type="RefSeq" id="WP_168519032.1">
    <property type="nucleotide sequence ID" value="NZ_JAAXLS010000019.1"/>
</dbReference>
<evidence type="ECO:0000256" key="1">
    <source>
        <dbReference type="SAM" id="Phobius"/>
    </source>
</evidence>
<sequence>MREVAEPDERRAGWGIPPSAAIPGVLVVSVAGSVFDLRVNHTLGILFGAAFVLASLAATFFVRHSGVFVAMFVPPLVLLLAAAVGVLVNRGVQGGMTAVLLAIATPVLPQFPVMAGTTAATLLIGGIRLLRHRRQRGLTSPVS</sequence>
<keyword evidence="4" id="KW-1185">Reference proteome</keyword>
<reference evidence="3 4" key="1">
    <citation type="submission" date="2020-04" db="EMBL/GenBank/DDBJ databases">
        <title>Novel species.</title>
        <authorList>
            <person name="Teo W.F.A."/>
            <person name="Lipun K."/>
            <person name="Srisuk N."/>
            <person name="Duangmal K."/>
        </authorList>
    </citation>
    <scope>NUCLEOTIDE SEQUENCE [LARGE SCALE GENOMIC DNA]</scope>
    <source>
        <strain evidence="3 4">K13G38</strain>
    </source>
</reference>
<dbReference type="EMBL" id="JAAXLS010000019">
    <property type="protein sequence ID" value="NKQ55987.1"/>
    <property type="molecule type" value="Genomic_DNA"/>
</dbReference>
<feature type="domain" description="DUF6542" evidence="2">
    <location>
        <begin position="15"/>
        <end position="134"/>
    </location>
</feature>
<organism evidence="3 4">
    <name type="scientific">Amycolatopsis acididurans</name>
    <dbReference type="NCBI Taxonomy" id="2724524"/>
    <lineage>
        <taxon>Bacteria</taxon>
        <taxon>Bacillati</taxon>
        <taxon>Actinomycetota</taxon>
        <taxon>Actinomycetes</taxon>
        <taxon>Pseudonocardiales</taxon>
        <taxon>Pseudonocardiaceae</taxon>
        <taxon>Amycolatopsis</taxon>
    </lineage>
</organism>
<keyword evidence="1" id="KW-0812">Transmembrane</keyword>
<feature type="transmembrane region" description="Helical" evidence="1">
    <location>
        <begin position="108"/>
        <end position="130"/>
    </location>
</feature>
<evidence type="ECO:0000259" key="2">
    <source>
        <dbReference type="Pfam" id="PF20177"/>
    </source>
</evidence>
<feature type="transmembrane region" description="Helical" evidence="1">
    <location>
        <begin position="12"/>
        <end position="35"/>
    </location>
</feature>
<dbReference type="InterPro" id="IPR046672">
    <property type="entry name" value="DUF6542"/>
</dbReference>
<gene>
    <name evidence="3" type="ORF">HFP15_24210</name>
</gene>
<comment type="caution">
    <text evidence="3">The sequence shown here is derived from an EMBL/GenBank/DDBJ whole genome shotgun (WGS) entry which is preliminary data.</text>
</comment>
<keyword evidence="1" id="KW-0472">Membrane</keyword>
<keyword evidence="1" id="KW-1133">Transmembrane helix</keyword>
<evidence type="ECO:0000313" key="3">
    <source>
        <dbReference type="EMBL" id="NKQ55987.1"/>
    </source>
</evidence>
<feature type="transmembrane region" description="Helical" evidence="1">
    <location>
        <begin position="41"/>
        <end position="61"/>
    </location>
</feature>
<proteinExistence type="predicted"/>